<keyword evidence="1" id="KW-0472">Membrane</keyword>
<organism evidence="2 3">
    <name type="scientific">Pedobacter steynii</name>
    <dbReference type="NCBI Taxonomy" id="430522"/>
    <lineage>
        <taxon>Bacteria</taxon>
        <taxon>Pseudomonadati</taxon>
        <taxon>Bacteroidota</taxon>
        <taxon>Sphingobacteriia</taxon>
        <taxon>Sphingobacteriales</taxon>
        <taxon>Sphingobacteriaceae</taxon>
        <taxon>Pedobacter</taxon>
    </lineage>
</organism>
<dbReference type="OrthoDB" id="1042325at2"/>
<evidence type="ECO:0000256" key="1">
    <source>
        <dbReference type="SAM" id="Phobius"/>
    </source>
</evidence>
<reference evidence="3" key="1">
    <citation type="submission" date="2016-10" db="EMBL/GenBank/DDBJ databases">
        <authorList>
            <person name="Varghese N."/>
            <person name="Submissions S."/>
        </authorList>
    </citation>
    <scope>NUCLEOTIDE SEQUENCE [LARGE SCALE GENOMIC DNA]</scope>
    <source>
        <strain evidence="3">DSM 19110</strain>
    </source>
</reference>
<dbReference type="AlphaFoldDB" id="A0A1G9UKP8"/>
<dbReference type="RefSeq" id="WP_074607390.1">
    <property type="nucleotide sequence ID" value="NZ_FNGY01000004.1"/>
</dbReference>
<dbReference type="EMBL" id="FNGY01000004">
    <property type="protein sequence ID" value="SDM60115.1"/>
    <property type="molecule type" value="Genomic_DNA"/>
</dbReference>
<evidence type="ECO:0000313" key="2">
    <source>
        <dbReference type="EMBL" id="SDM60115.1"/>
    </source>
</evidence>
<protein>
    <submittedName>
        <fullName evidence="2">Uncharacterized protein</fullName>
    </submittedName>
</protein>
<dbReference type="Proteomes" id="UP000183200">
    <property type="component" value="Unassembled WGS sequence"/>
</dbReference>
<keyword evidence="1" id="KW-0812">Transmembrane</keyword>
<feature type="transmembrane region" description="Helical" evidence="1">
    <location>
        <begin position="6"/>
        <end position="24"/>
    </location>
</feature>
<sequence>MNPLYLIPVILLIAGVCYMVYMNAQHSSAKSEINLEQERSRYDIYKQELLNEDFPELKQWMKDKPIDAFTGASVPQSTSNKLQEIVSDGVKNIALSAIGLGLRRVQTDCFWVLSGKDLHFLSTNTEGDLDEHIIFDTFRIEAASLQYSGVLKSQLGIYSKASEEYLPKVHLITFNIDDSSLSLEIHDRLNYTPGPADMLNMKKQLANRAKYQVVGEKLVNILQSRFSNLKTT</sequence>
<keyword evidence="3" id="KW-1185">Reference proteome</keyword>
<accession>A0A1G9UKP8</accession>
<name>A0A1G9UKP8_9SPHI</name>
<proteinExistence type="predicted"/>
<gene>
    <name evidence="2" type="ORF">SAMN05421820_104193</name>
</gene>
<evidence type="ECO:0000313" key="3">
    <source>
        <dbReference type="Proteomes" id="UP000183200"/>
    </source>
</evidence>
<keyword evidence="1" id="KW-1133">Transmembrane helix</keyword>